<dbReference type="GO" id="GO:0005840">
    <property type="term" value="C:ribosome"/>
    <property type="evidence" value="ECO:0007669"/>
    <property type="project" value="UniProtKB-KW"/>
</dbReference>
<evidence type="ECO:0000256" key="3">
    <source>
        <dbReference type="ARBA" id="ARBA00023274"/>
    </source>
</evidence>
<organism evidence="4 5">
    <name type="scientific">Pseudoloma neurophilia</name>
    <dbReference type="NCBI Taxonomy" id="146866"/>
    <lineage>
        <taxon>Eukaryota</taxon>
        <taxon>Fungi</taxon>
        <taxon>Fungi incertae sedis</taxon>
        <taxon>Microsporidia</taxon>
        <taxon>Pseudoloma</taxon>
    </lineage>
</organism>
<evidence type="ECO:0000256" key="2">
    <source>
        <dbReference type="ARBA" id="ARBA00022980"/>
    </source>
</evidence>
<keyword evidence="3" id="KW-0687">Ribonucleoprotein</keyword>
<dbReference type="GO" id="GO:0003735">
    <property type="term" value="F:structural constituent of ribosome"/>
    <property type="evidence" value="ECO:0007669"/>
    <property type="project" value="InterPro"/>
</dbReference>
<evidence type="ECO:0000313" key="4">
    <source>
        <dbReference type="EMBL" id="KRH92430.1"/>
    </source>
</evidence>
<dbReference type="AlphaFoldDB" id="A0A0R0LYE6"/>
<evidence type="ECO:0000256" key="1">
    <source>
        <dbReference type="ARBA" id="ARBA00009254"/>
    </source>
</evidence>
<keyword evidence="2 4" id="KW-0689">Ribosomal protein</keyword>
<protein>
    <submittedName>
        <fullName evidence="4">60S ribosomal protein L35</fullName>
    </submittedName>
</protein>
<comment type="caution">
    <text evidence="4">The sequence shown here is derived from an EMBL/GenBank/DDBJ whole genome shotgun (WGS) entry which is preliminary data.</text>
</comment>
<dbReference type="InterPro" id="IPR036049">
    <property type="entry name" value="Ribosomal_uL29_sf"/>
</dbReference>
<dbReference type="InterPro" id="IPR001854">
    <property type="entry name" value="Ribosomal_uL29"/>
</dbReference>
<proteinExistence type="inferred from homology"/>
<name>A0A0R0LYE6_9MICR</name>
<gene>
    <name evidence="4" type="ORF">M153_61210001192</name>
</gene>
<dbReference type="GO" id="GO:0006412">
    <property type="term" value="P:translation"/>
    <property type="evidence" value="ECO:0007669"/>
    <property type="project" value="InterPro"/>
</dbReference>
<accession>A0A0R0LYE6</accession>
<evidence type="ECO:0000313" key="5">
    <source>
        <dbReference type="Proteomes" id="UP000051530"/>
    </source>
</evidence>
<reference evidence="4 5" key="1">
    <citation type="submission" date="2015-07" db="EMBL/GenBank/DDBJ databases">
        <title>The genome of Pseudoloma neurophilia, a relevant intracellular parasite of the zebrafish.</title>
        <authorList>
            <person name="Ndikumana S."/>
            <person name="Pelin A."/>
            <person name="Sanders J."/>
            <person name="Corradi N."/>
        </authorList>
    </citation>
    <scope>NUCLEOTIDE SEQUENCE [LARGE SCALE GENOMIC DNA]</scope>
    <source>
        <strain evidence="4 5">MK1</strain>
    </source>
</reference>
<dbReference type="VEuPathDB" id="MicrosporidiaDB:M153_61210001192"/>
<dbReference type="NCBIfam" id="TIGR00012">
    <property type="entry name" value="L29"/>
    <property type="match status" value="1"/>
</dbReference>
<dbReference type="Pfam" id="PF00831">
    <property type="entry name" value="Ribosomal_L29"/>
    <property type="match status" value="1"/>
</dbReference>
<keyword evidence="5" id="KW-1185">Reference proteome</keyword>
<dbReference type="Proteomes" id="UP000051530">
    <property type="component" value="Unassembled WGS sequence"/>
</dbReference>
<comment type="similarity">
    <text evidence="1">Belongs to the universal ribosomal protein uL29 family.</text>
</comment>
<dbReference type="EMBL" id="LGUB01000934">
    <property type="protein sequence ID" value="KRH92430.1"/>
    <property type="molecule type" value="Genomic_DNA"/>
</dbReference>
<dbReference type="SUPFAM" id="SSF46561">
    <property type="entry name" value="Ribosomal protein L29 (L29p)"/>
    <property type="match status" value="1"/>
</dbReference>
<dbReference type="Gene3D" id="1.10.287.310">
    <property type="match status" value="1"/>
</dbReference>
<dbReference type="GO" id="GO:1990904">
    <property type="term" value="C:ribonucleoprotein complex"/>
    <property type="evidence" value="ECO:0007669"/>
    <property type="project" value="UniProtKB-KW"/>
</dbReference>
<dbReference type="OrthoDB" id="528635at2759"/>
<sequence>MLKLRASDLRLLTIEELETKYADVKTALLHVRQRMISSNATPVELHNCKRNISCVMTILREKRIEKIFKDCSIEKKKLPKELQTKKTKKMRQKLTNEQMKKSCNGRSKFYRKNRLVYAYMSQ</sequence>